<dbReference type="InterPro" id="IPR018672">
    <property type="entry name" value="DUF2140"/>
</dbReference>
<evidence type="ECO:0000256" key="1">
    <source>
        <dbReference type="SAM" id="Phobius"/>
    </source>
</evidence>
<keyword evidence="1" id="KW-0812">Transmembrane</keyword>
<reference evidence="2 3" key="1">
    <citation type="submission" date="2021-01" db="EMBL/GenBank/DDBJ databases">
        <title>Tumebacillus sp. strain ITR2 16S ribosomal RNA gene Genome sequencing and assembly.</title>
        <authorList>
            <person name="Kang M."/>
        </authorList>
    </citation>
    <scope>NUCLEOTIDE SEQUENCE [LARGE SCALE GENOMIC DNA]</scope>
    <source>
        <strain evidence="2 3">ITR2</strain>
    </source>
</reference>
<proteinExistence type="predicted"/>
<keyword evidence="1" id="KW-0472">Membrane</keyword>
<accession>A0ABS1J7Y3</accession>
<keyword evidence="3" id="KW-1185">Reference proteome</keyword>
<feature type="transmembrane region" description="Helical" evidence="1">
    <location>
        <begin position="9"/>
        <end position="29"/>
    </location>
</feature>
<organism evidence="2 3">
    <name type="scientific">Tumebacillus amylolyticus</name>
    <dbReference type="NCBI Taxonomy" id="2801339"/>
    <lineage>
        <taxon>Bacteria</taxon>
        <taxon>Bacillati</taxon>
        <taxon>Bacillota</taxon>
        <taxon>Bacilli</taxon>
        <taxon>Bacillales</taxon>
        <taxon>Alicyclobacillaceae</taxon>
        <taxon>Tumebacillus</taxon>
    </lineage>
</organism>
<name>A0ABS1J7Y3_9BACL</name>
<keyword evidence="1" id="KW-1133">Transmembrane helix</keyword>
<sequence>MVKNPWRTAFWVLAGLVIVAVLLLGYFWFSITSPSQQVVSGSKGAGVQASGIPIEATVPLDSINQFVDRQLQEKETPLKGVKLAFEQKLMRVDSQLTFFGRVMDMRIWMRPEVQTNGDVRLVAEDSKIGDWSIPLKTLFGVLEGLPWPQWVHIQPEQHLLDVKLSEKGGDGPTYRVTNIDTVNGKIKMLILLE</sequence>
<dbReference type="EMBL" id="JAEQNB010000001">
    <property type="protein sequence ID" value="MBL0386164.1"/>
    <property type="molecule type" value="Genomic_DNA"/>
</dbReference>
<gene>
    <name evidence="2" type="ORF">JJB07_05800</name>
</gene>
<dbReference type="RefSeq" id="WP_201632088.1">
    <property type="nucleotide sequence ID" value="NZ_JAEQNB010000001.1"/>
</dbReference>
<evidence type="ECO:0000313" key="2">
    <source>
        <dbReference type="EMBL" id="MBL0386164.1"/>
    </source>
</evidence>
<protein>
    <submittedName>
        <fullName evidence="2">DUF2140 family protein</fullName>
    </submittedName>
</protein>
<dbReference type="Pfam" id="PF09911">
    <property type="entry name" value="DUF2140"/>
    <property type="match status" value="1"/>
</dbReference>
<evidence type="ECO:0000313" key="3">
    <source>
        <dbReference type="Proteomes" id="UP000602284"/>
    </source>
</evidence>
<comment type="caution">
    <text evidence="2">The sequence shown here is derived from an EMBL/GenBank/DDBJ whole genome shotgun (WGS) entry which is preliminary data.</text>
</comment>
<dbReference type="Proteomes" id="UP000602284">
    <property type="component" value="Unassembled WGS sequence"/>
</dbReference>